<keyword evidence="3" id="KW-1185">Reference proteome</keyword>
<dbReference type="EMBL" id="CAJVCH010101950">
    <property type="protein sequence ID" value="CAG7723727.1"/>
    <property type="molecule type" value="Genomic_DNA"/>
</dbReference>
<organism evidence="2 3">
    <name type="scientific">Allacma fusca</name>
    <dbReference type="NCBI Taxonomy" id="39272"/>
    <lineage>
        <taxon>Eukaryota</taxon>
        <taxon>Metazoa</taxon>
        <taxon>Ecdysozoa</taxon>
        <taxon>Arthropoda</taxon>
        <taxon>Hexapoda</taxon>
        <taxon>Collembola</taxon>
        <taxon>Symphypleona</taxon>
        <taxon>Sminthuridae</taxon>
        <taxon>Allacma</taxon>
    </lineage>
</organism>
<sequence>MHFSGDQNNSIPAFEARLKEILVVENKNGRYLQPENKPTRLAKDGSAAKTTKTSSELPPAVKMI</sequence>
<proteinExistence type="predicted"/>
<name>A0A8J2JNB4_9HEXA</name>
<feature type="region of interest" description="Disordered" evidence="1">
    <location>
        <begin position="33"/>
        <end position="64"/>
    </location>
</feature>
<dbReference type="AlphaFoldDB" id="A0A8J2JNB4"/>
<comment type="caution">
    <text evidence="2">The sequence shown here is derived from an EMBL/GenBank/DDBJ whole genome shotgun (WGS) entry which is preliminary data.</text>
</comment>
<evidence type="ECO:0000313" key="3">
    <source>
        <dbReference type="Proteomes" id="UP000708208"/>
    </source>
</evidence>
<feature type="non-terminal residue" evidence="2">
    <location>
        <position position="64"/>
    </location>
</feature>
<evidence type="ECO:0000256" key="1">
    <source>
        <dbReference type="SAM" id="MobiDB-lite"/>
    </source>
</evidence>
<gene>
    <name evidence="2" type="ORF">AFUS01_LOCUS12795</name>
</gene>
<reference evidence="2" key="1">
    <citation type="submission" date="2021-06" db="EMBL/GenBank/DDBJ databases">
        <authorList>
            <person name="Hodson N. C."/>
            <person name="Mongue J. A."/>
            <person name="Jaron S. K."/>
        </authorList>
    </citation>
    <scope>NUCLEOTIDE SEQUENCE</scope>
</reference>
<dbReference type="Proteomes" id="UP000708208">
    <property type="component" value="Unassembled WGS sequence"/>
</dbReference>
<evidence type="ECO:0000313" key="2">
    <source>
        <dbReference type="EMBL" id="CAG7723727.1"/>
    </source>
</evidence>
<protein>
    <submittedName>
        <fullName evidence="2">Uncharacterized protein</fullName>
    </submittedName>
</protein>
<accession>A0A8J2JNB4</accession>